<keyword evidence="1" id="KW-1133">Transmembrane helix</keyword>
<proteinExistence type="predicted"/>
<name>A0AA96EVE5_9CAUD</name>
<accession>A0AA96EVE5</accession>
<keyword evidence="1" id="KW-0812">Transmembrane</keyword>
<evidence type="ECO:0000256" key="1">
    <source>
        <dbReference type="SAM" id="Phobius"/>
    </source>
</evidence>
<feature type="transmembrane region" description="Helical" evidence="1">
    <location>
        <begin position="40"/>
        <end position="64"/>
    </location>
</feature>
<keyword evidence="3" id="KW-1185">Reference proteome</keyword>
<evidence type="ECO:0000313" key="2">
    <source>
        <dbReference type="EMBL" id="WNL63522.1"/>
    </source>
</evidence>
<protein>
    <submittedName>
        <fullName evidence="2">Uncharacterized protein</fullName>
    </submittedName>
</protein>
<keyword evidence="1" id="KW-0472">Membrane</keyword>
<dbReference type="EMBL" id="OR261031">
    <property type="protein sequence ID" value="WNL63522.1"/>
    <property type="molecule type" value="Genomic_DNA"/>
</dbReference>
<feature type="transmembrane region" description="Helical" evidence="1">
    <location>
        <begin position="12"/>
        <end position="34"/>
    </location>
</feature>
<reference evidence="2 3" key="1">
    <citation type="submission" date="2023-07" db="EMBL/GenBank/DDBJ databases">
        <authorList>
            <person name="Wu J.F."/>
            <person name="Li W."/>
        </authorList>
    </citation>
    <scope>NUCLEOTIDE SEQUENCE [LARGE SCALE GENOMIC DNA]</scope>
</reference>
<evidence type="ECO:0000313" key="3">
    <source>
        <dbReference type="Proteomes" id="UP001302076"/>
    </source>
</evidence>
<gene>
    <name evidence="2" type="ORF">ST21_014</name>
</gene>
<organism evidence="2 3">
    <name type="scientific">Aeromonas phage ST21</name>
    <dbReference type="NCBI Taxonomy" id="3065691"/>
    <lineage>
        <taxon>Viruses</taxon>
        <taxon>Duplodnaviria</taxon>
        <taxon>Heunggongvirae</taxon>
        <taxon>Uroviricota</taxon>
        <taxon>Caudoviricetes</taxon>
        <taxon>Autographivirales</taxon>
        <taxon>Autonotataviridae</taxon>
        <taxon>Melnykvirinae</taxon>
        <taxon>Ahphunavirus</taxon>
        <taxon>Ahphunavirus ST21</taxon>
    </lineage>
</organism>
<sequence>MNQVLKYPIKWCTLLVLGLTAVAAILLPGLAIYAKVDSPAMFFQLTIMSAVIIAACIFLSILLLEWKP</sequence>
<dbReference type="Proteomes" id="UP001302076">
    <property type="component" value="Segment"/>
</dbReference>